<sequence length="158" mass="18077">MLLFLAALFKAYASVHRPSAARIIISYSQSATKVTADLVLNYGNNRVHTLKIVNIAVLNDRRENKFPVNFKKPVIFKIDVINNGTAVTPTTAYIDIEGYAQALYFNCDWYPFPTFGLLQGVLPSMPGEAWKWYIRILSYKFKNLKLLRQAAKRVYDTH</sequence>
<name>A0A085LWT6_9BILA</name>
<reference evidence="1 2" key="1">
    <citation type="journal article" date="2014" name="Nat. Genet.">
        <title>Genome and transcriptome of the porcine whipworm Trichuris suis.</title>
        <authorList>
            <person name="Jex A.R."/>
            <person name="Nejsum P."/>
            <person name="Schwarz E.M."/>
            <person name="Hu L."/>
            <person name="Young N.D."/>
            <person name="Hall R.S."/>
            <person name="Korhonen P.K."/>
            <person name="Liao S."/>
            <person name="Thamsborg S."/>
            <person name="Xia J."/>
            <person name="Xu P."/>
            <person name="Wang S."/>
            <person name="Scheerlinck J.P."/>
            <person name="Hofmann A."/>
            <person name="Sternberg P.W."/>
            <person name="Wang J."/>
            <person name="Gasser R.B."/>
        </authorList>
    </citation>
    <scope>NUCLEOTIDE SEQUENCE [LARGE SCALE GENOMIC DNA]</scope>
    <source>
        <strain evidence="1">DCEP-RM93M</strain>
    </source>
</reference>
<accession>A0A085LWT6</accession>
<protein>
    <submittedName>
        <fullName evidence="1">Uncharacterized protein</fullName>
    </submittedName>
</protein>
<organism evidence="1 2">
    <name type="scientific">Trichuris suis</name>
    <name type="common">pig whipworm</name>
    <dbReference type="NCBI Taxonomy" id="68888"/>
    <lineage>
        <taxon>Eukaryota</taxon>
        <taxon>Metazoa</taxon>
        <taxon>Ecdysozoa</taxon>
        <taxon>Nematoda</taxon>
        <taxon>Enoplea</taxon>
        <taxon>Dorylaimia</taxon>
        <taxon>Trichinellida</taxon>
        <taxon>Trichuridae</taxon>
        <taxon>Trichuris</taxon>
    </lineage>
</organism>
<keyword evidence="2" id="KW-1185">Reference proteome</keyword>
<evidence type="ECO:0000313" key="1">
    <source>
        <dbReference type="EMBL" id="KFD49432.1"/>
    </source>
</evidence>
<proteinExistence type="predicted"/>
<evidence type="ECO:0000313" key="2">
    <source>
        <dbReference type="Proteomes" id="UP000030764"/>
    </source>
</evidence>
<gene>
    <name evidence="1" type="ORF">M513_09699</name>
</gene>
<dbReference type="EMBL" id="KL363271">
    <property type="protein sequence ID" value="KFD49432.1"/>
    <property type="molecule type" value="Genomic_DNA"/>
</dbReference>
<dbReference type="Proteomes" id="UP000030764">
    <property type="component" value="Unassembled WGS sequence"/>
</dbReference>
<dbReference type="AlphaFoldDB" id="A0A085LWT6"/>